<evidence type="ECO:0000256" key="1">
    <source>
        <dbReference type="SAM" id="MobiDB-lite"/>
    </source>
</evidence>
<gene>
    <name evidence="3" type="ORF">GCM10011577_38840</name>
</gene>
<dbReference type="RefSeq" id="WP_188813741.1">
    <property type="nucleotide sequence ID" value="NZ_BAAAWV010000001.1"/>
</dbReference>
<feature type="domain" description="HTH cro/C1-type" evidence="2">
    <location>
        <begin position="31"/>
        <end position="85"/>
    </location>
</feature>
<evidence type="ECO:0000259" key="2">
    <source>
        <dbReference type="PROSITE" id="PS50943"/>
    </source>
</evidence>
<dbReference type="EMBL" id="BMKU01000019">
    <property type="protein sequence ID" value="GGH10130.1"/>
    <property type="molecule type" value="Genomic_DNA"/>
</dbReference>
<evidence type="ECO:0000313" key="4">
    <source>
        <dbReference type="Proteomes" id="UP000596938"/>
    </source>
</evidence>
<dbReference type="Pfam" id="PF13443">
    <property type="entry name" value="HTH_26"/>
    <property type="match status" value="1"/>
</dbReference>
<dbReference type="Proteomes" id="UP000596938">
    <property type="component" value="Unassembled WGS sequence"/>
</dbReference>
<dbReference type="CDD" id="cd00093">
    <property type="entry name" value="HTH_XRE"/>
    <property type="match status" value="1"/>
</dbReference>
<organism evidence="3 4">
    <name type="scientific">Pseudarthrobacter polychromogenes</name>
    <dbReference type="NCBI Taxonomy" id="1676"/>
    <lineage>
        <taxon>Bacteria</taxon>
        <taxon>Bacillati</taxon>
        <taxon>Actinomycetota</taxon>
        <taxon>Actinomycetes</taxon>
        <taxon>Micrococcales</taxon>
        <taxon>Micrococcaceae</taxon>
        <taxon>Pseudarthrobacter</taxon>
    </lineage>
</organism>
<keyword evidence="4" id="KW-1185">Reference proteome</keyword>
<dbReference type="InterPro" id="IPR010982">
    <property type="entry name" value="Lambda_DNA-bd_dom_sf"/>
</dbReference>
<proteinExistence type="predicted"/>
<feature type="compositionally biased region" description="Low complexity" evidence="1">
    <location>
        <begin position="13"/>
        <end position="22"/>
    </location>
</feature>
<feature type="compositionally biased region" description="Polar residues" evidence="1">
    <location>
        <begin position="1"/>
        <end position="12"/>
    </location>
</feature>
<comment type="caution">
    <text evidence="3">The sequence shown here is derived from an EMBL/GenBank/DDBJ whole genome shotgun (WGS) entry which is preliminary data.</text>
</comment>
<dbReference type="Gene3D" id="1.10.260.40">
    <property type="entry name" value="lambda repressor-like DNA-binding domains"/>
    <property type="match status" value="1"/>
</dbReference>
<name>A0ABQ1Y2R0_9MICC</name>
<feature type="region of interest" description="Disordered" evidence="1">
    <location>
        <begin position="1"/>
        <end position="22"/>
    </location>
</feature>
<reference evidence="4" key="1">
    <citation type="journal article" date="2019" name="Int. J. Syst. Evol. Microbiol.">
        <title>The Global Catalogue of Microorganisms (GCM) 10K type strain sequencing project: providing services to taxonomists for standard genome sequencing and annotation.</title>
        <authorList>
            <consortium name="The Broad Institute Genomics Platform"/>
            <consortium name="The Broad Institute Genome Sequencing Center for Infectious Disease"/>
            <person name="Wu L."/>
            <person name="Ma J."/>
        </authorList>
    </citation>
    <scope>NUCLEOTIDE SEQUENCE [LARGE SCALE GENOMIC DNA]</scope>
    <source>
        <strain evidence="4">CGMCC 1.1927</strain>
    </source>
</reference>
<protein>
    <recommendedName>
        <fullName evidence="2">HTH cro/C1-type domain-containing protein</fullName>
    </recommendedName>
</protein>
<evidence type="ECO:0000313" key="3">
    <source>
        <dbReference type="EMBL" id="GGH10130.1"/>
    </source>
</evidence>
<sequence>METTPTTENGSGTAPATDAEPTAAQRIATEIRGIMAARKLGSIDLANYLQVHRSTANRRINGESDLTINEIEAIAGWLDVPITRLIAPAVGAGYFSE</sequence>
<dbReference type="SUPFAM" id="SSF47413">
    <property type="entry name" value="lambda repressor-like DNA-binding domains"/>
    <property type="match status" value="1"/>
</dbReference>
<dbReference type="PROSITE" id="PS50943">
    <property type="entry name" value="HTH_CROC1"/>
    <property type="match status" value="1"/>
</dbReference>
<accession>A0ABQ1Y2R0</accession>
<dbReference type="InterPro" id="IPR001387">
    <property type="entry name" value="Cro/C1-type_HTH"/>
</dbReference>